<dbReference type="Proteomes" id="UP000755585">
    <property type="component" value="Unassembled WGS sequence"/>
</dbReference>
<sequence>MSDDRRRRTWMEAHLDWAAHEFGVERTGPPLHTGRLHSVGCRVLDSGEDAWLRVVYADPEWGEGNYLDQNVAANAIHDVPKPVVKRWREWEDNARRMRGEVSTFVADAAISTGMVPYSEVDLSDQWLSELNDALQALAAHPTPQHGIDADDVNDGIRAFFGIDLDITSVPWTTAHCDLHWANLTAPTLAILDWETWGRAPAGYDAATLVCTSLTYPDLARRISRALSEFLDTRAGRIATLAAATRLLRFADGGELVEVAQPVRQHVTEILKHL</sequence>
<evidence type="ECO:0008006" key="3">
    <source>
        <dbReference type="Google" id="ProtNLM"/>
    </source>
</evidence>
<reference evidence="1 2" key="1">
    <citation type="submission" date="2021-03" db="EMBL/GenBank/DDBJ databases">
        <title>Sequencing the genomes of 1000 actinobacteria strains.</title>
        <authorList>
            <person name="Klenk H.-P."/>
        </authorList>
    </citation>
    <scope>NUCLEOTIDE SEQUENCE [LARGE SCALE GENOMIC DNA]</scope>
    <source>
        <strain evidence="1 2">DSM 18824</strain>
    </source>
</reference>
<evidence type="ECO:0000313" key="1">
    <source>
        <dbReference type="EMBL" id="MBP2351493.1"/>
    </source>
</evidence>
<protein>
    <recommendedName>
        <fullName evidence="3">Phosphotransferase family enzyme</fullName>
    </recommendedName>
</protein>
<gene>
    <name evidence="1" type="ORF">JOF29_002576</name>
</gene>
<accession>A0ABS4UIQ6</accession>
<name>A0ABS4UIQ6_9ACTN</name>
<keyword evidence="2" id="KW-1185">Reference proteome</keyword>
<evidence type="ECO:0000313" key="2">
    <source>
        <dbReference type="Proteomes" id="UP000755585"/>
    </source>
</evidence>
<organism evidence="1 2">
    <name type="scientific">Kribbella aluminosa</name>
    <dbReference type="NCBI Taxonomy" id="416017"/>
    <lineage>
        <taxon>Bacteria</taxon>
        <taxon>Bacillati</taxon>
        <taxon>Actinomycetota</taxon>
        <taxon>Actinomycetes</taxon>
        <taxon>Propionibacteriales</taxon>
        <taxon>Kribbellaceae</taxon>
        <taxon>Kribbella</taxon>
    </lineage>
</organism>
<dbReference type="RefSeq" id="WP_209694384.1">
    <property type="nucleotide sequence ID" value="NZ_BAAAVU010000021.1"/>
</dbReference>
<proteinExistence type="predicted"/>
<comment type="caution">
    <text evidence="1">The sequence shown here is derived from an EMBL/GenBank/DDBJ whole genome shotgun (WGS) entry which is preliminary data.</text>
</comment>
<dbReference type="InterPro" id="IPR011009">
    <property type="entry name" value="Kinase-like_dom_sf"/>
</dbReference>
<dbReference type="EMBL" id="JAGINT010000001">
    <property type="protein sequence ID" value="MBP2351493.1"/>
    <property type="molecule type" value="Genomic_DNA"/>
</dbReference>
<dbReference type="SUPFAM" id="SSF56112">
    <property type="entry name" value="Protein kinase-like (PK-like)"/>
    <property type="match status" value="1"/>
</dbReference>